<evidence type="ECO:0000259" key="1">
    <source>
        <dbReference type="Pfam" id="PF12680"/>
    </source>
</evidence>
<dbReference type="Gene3D" id="3.10.450.50">
    <property type="match status" value="1"/>
</dbReference>
<organism evidence="2 3">
    <name type="scientific">Devosia albogilva</name>
    <dbReference type="NCBI Taxonomy" id="429726"/>
    <lineage>
        <taxon>Bacteria</taxon>
        <taxon>Pseudomonadati</taxon>
        <taxon>Pseudomonadota</taxon>
        <taxon>Alphaproteobacteria</taxon>
        <taxon>Hyphomicrobiales</taxon>
        <taxon>Devosiaceae</taxon>
        <taxon>Devosia</taxon>
    </lineage>
</organism>
<evidence type="ECO:0000313" key="2">
    <source>
        <dbReference type="EMBL" id="MFD2649133.1"/>
    </source>
</evidence>
<dbReference type="InterPro" id="IPR032710">
    <property type="entry name" value="NTF2-like_dom_sf"/>
</dbReference>
<dbReference type="SUPFAM" id="SSF54427">
    <property type="entry name" value="NTF2-like"/>
    <property type="match status" value="1"/>
</dbReference>
<dbReference type="InterPro" id="IPR037401">
    <property type="entry name" value="SnoaL-like"/>
</dbReference>
<dbReference type="Pfam" id="PF12680">
    <property type="entry name" value="SnoaL_2"/>
    <property type="match status" value="1"/>
</dbReference>
<protein>
    <submittedName>
        <fullName evidence="2">Nuclear transport factor 2 family protein</fullName>
    </submittedName>
</protein>
<proteinExistence type="predicted"/>
<reference evidence="3" key="1">
    <citation type="journal article" date="2019" name="Int. J. Syst. Evol. Microbiol.">
        <title>The Global Catalogue of Microorganisms (GCM) 10K type strain sequencing project: providing services to taxonomists for standard genome sequencing and annotation.</title>
        <authorList>
            <consortium name="The Broad Institute Genomics Platform"/>
            <consortium name="The Broad Institute Genome Sequencing Center for Infectious Disease"/>
            <person name="Wu L."/>
            <person name="Ma J."/>
        </authorList>
    </citation>
    <scope>NUCLEOTIDE SEQUENCE [LARGE SCALE GENOMIC DNA]</scope>
    <source>
        <strain evidence="3">CCM 7427</strain>
    </source>
</reference>
<dbReference type="Proteomes" id="UP001597521">
    <property type="component" value="Unassembled WGS sequence"/>
</dbReference>
<gene>
    <name evidence="2" type="ORF">ACFSX5_15190</name>
</gene>
<name>A0ABW5QN65_9HYPH</name>
<sequence>MGRGQHRSPMEVFEDHLGLRLEGNLEEDLRRNYAEDVVLLTVNSNATGHEALRMSAERLSRQLPGAEFSIAAKQVSGPYALLIWSATSPRFQAVEGADTFVIRDGKIVLQTIHYGLRHASEFGSAVTTAGQAGGGDGPP</sequence>
<dbReference type="EMBL" id="JBHUNP010000001">
    <property type="protein sequence ID" value="MFD2649133.1"/>
    <property type="molecule type" value="Genomic_DNA"/>
</dbReference>
<dbReference type="RefSeq" id="WP_386834569.1">
    <property type="nucleotide sequence ID" value="NZ_JBHUNP010000001.1"/>
</dbReference>
<feature type="domain" description="SnoaL-like" evidence="1">
    <location>
        <begin position="27"/>
        <end position="108"/>
    </location>
</feature>
<comment type="caution">
    <text evidence="2">The sequence shown here is derived from an EMBL/GenBank/DDBJ whole genome shotgun (WGS) entry which is preliminary data.</text>
</comment>
<keyword evidence="3" id="KW-1185">Reference proteome</keyword>
<accession>A0ABW5QN65</accession>
<evidence type="ECO:0000313" key="3">
    <source>
        <dbReference type="Proteomes" id="UP001597521"/>
    </source>
</evidence>